<evidence type="ECO:0000256" key="15">
    <source>
        <dbReference type="ARBA" id="ARBA00023054"/>
    </source>
</evidence>
<dbReference type="PROSITE" id="PS51420">
    <property type="entry name" value="RHO"/>
    <property type="match status" value="1"/>
</dbReference>
<dbReference type="OrthoDB" id="10261039at2759"/>
<dbReference type="InterPro" id="IPR019133">
    <property type="entry name" value="MIC60"/>
</dbReference>
<evidence type="ECO:0000256" key="11">
    <source>
        <dbReference type="ARBA" id="ARBA00022792"/>
    </source>
</evidence>
<evidence type="ECO:0000256" key="10">
    <source>
        <dbReference type="ARBA" id="ARBA00022741"/>
    </source>
</evidence>
<feature type="region of interest" description="Disordered" evidence="24">
    <location>
        <begin position="386"/>
        <end position="408"/>
    </location>
</feature>
<name>A0A9W9X7X5_9EURO</name>
<dbReference type="GO" id="GO:0015031">
    <property type="term" value="P:protein transport"/>
    <property type="evidence" value="ECO:0007669"/>
    <property type="project" value="UniProtKB-KW"/>
</dbReference>
<dbReference type="InterPro" id="IPR005225">
    <property type="entry name" value="Small_GTP-bd"/>
</dbReference>
<feature type="compositionally biased region" description="Low complexity" evidence="24">
    <location>
        <begin position="279"/>
        <end position="300"/>
    </location>
</feature>
<keyword evidence="14 22" id="KW-1133">Transmembrane helix</keyword>
<evidence type="ECO:0000256" key="21">
    <source>
        <dbReference type="ARBA" id="ARBA00025571"/>
    </source>
</evidence>
<keyword evidence="8" id="KW-1003">Cell membrane</keyword>
<dbReference type="SMART" id="SM00173">
    <property type="entry name" value="RAS"/>
    <property type="match status" value="1"/>
</dbReference>
<feature type="transmembrane region" description="Helical" evidence="22">
    <location>
        <begin position="329"/>
        <end position="349"/>
    </location>
</feature>
<keyword evidence="12" id="KW-0653">Protein transport</keyword>
<evidence type="ECO:0000256" key="24">
    <source>
        <dbReference type="SAM" id="MobiDB-lite"/>
    </source>
</evidence>
<keyword evidence="15 23" id="KW-0175">Coiled coil</keyword>
<sequence>MASRQAAGARPGARFAQFKLVLLGESAVGKSSLVLRFVKDQFDDYRESTIGAAFLTQTISLDDTTTVKFEIWDTAGQERYKSLAPMYYRNANCAVVVYDITQASSLDKAKSWVKELQRQANENIVIALAGNKLDLVTESPDKRAIQEADAEAYAREAGLLFFETSAKSSTNVKELFTAIAKKLPLDQAGPRNMRATPRPGVDLRPEAPGTQGAGLSGRIATEQPLILAIVRLVMLRSSIAPGRQLLSNPVRQRIPSQWLSRAGASNRLAGRRFFADSKPPTTGGPTPVSPSSESSVPPETISKAAEQESKLPPSPPAAAPRKSGRFRRFLIYLILTSGFAYGGSIFLALKFDNFHDFFTEYIPYGEESVLYFEERDFYRRFPNALRHPNRLPAAPREEGKPVTIPSKSGLSWKVAEEHKADADSKKAAAAHEGQTKPAAAKPEERNAAVVKAKEDKASKHSTKETEPESEAKSPVSLDEPRKPAVSASTIELLQLQDGDDTVVQDLVKTFNDIVTVISADENSSKYSAPVAKAKGELEKIAEKIAAIRSEARNTAQEELNKLHATFDESARELMRQFEEVRSTDLASFREEFEAEREKLALAYQQKVNTELRHAQELAEQRLQNELVEQAIELNRKYVHEVKSLVEREREGRLSKLTELTADVNELEKLTAGWSDVIDANLKTQQLQVALDAVRTVVERAETPRPFIRELVAVKELAAGDVVVEAAIASINPAAYQRGIPSTTQIFERFRRVASEVRKASLLPEDAGVASHAASLVLSKVMFKKDALSEGDDVESVLVRTENLLQQGDVDAAAREMNTLQGWAKILSKDWLSDVRKVLEVRQALEVIEAEARLQCLRVE</sequence>
<dbReference type="SUPFAM" id="SSF52540">
    <property type="entry name" value="P-loop containing nucleoside triphosphate hydrolases"/>
    <property type="match status" value="1"/>
</dbReference>
<proteinExistence type="inferred from homology"/>
<dbReference type="PANTHER" id="PTHR15415:SF7">
    <property type="entry name" value="MICOS COMPLEX SUBUNIT MIC60"/>
    <property type="match status" value="1"/>
</dbReference>
<evidence type="ECO:0000256" key="4">
    <source>
        <dbReference type="ARBA" id="ARBA00010877"/>
    </source>
</evidence>
<feature type="region of interest" description="Disordered" evidence="24">
    <location>
        <begin position="421"/>
        <end position="483"/>
    </location>
</feature>
<keyword evidence="7" id="KW-0813">Transport</keyword>
<dbReference type="NCBIfam" id="TIGR00231">
    <property type="entry name" value="small_GTP"/>
    <property type="match status" value="1"/>
</dbReference>
<dbReference type="EMBL" id="JAPWDO010000001">
    <property type="protein sequence ID" value="KAJ5486138.1"/>
    <property type="molecule type" value="Genomic_DNA"/>
</dbReference>
<reference evidence="25" key="1">
    <citation type="submission" date="2022-12" db="EMBL/GenBank/DDBJ databases">
        <authorList>
            <person name="Petersen C."/>
        </authorList>
    </citation>
    <scope>NUCLEOTIDE SEQUENCE</scope>
    <source>
        <strain evidence="25">IBT 17660</strain>
    </source>
</reference>
<evidence type="ECO:0000256" key="6">
    <source>
        <dbReference type="ARBA" id="ARBA00018116"/>
    </source>
</evidence>
<dbReference type="FunFam" id="3.40.50.300:FF:000464">
    <property type="entry name" value="GTP-binding protein ypt5"/>
    <property type="match status" value="1"/>
</dbReference>
<evidence type="ECO:0000256" key="13">
    <source>
        <dbReference type="ARBA" id="ARBA00022946"/>
    </source>
</evidence>
<protein>
    <recommendedName>
        <fullName evidence="6 22">MICOS complex subunit MIC60</fullName>
    </recommendedName>
    <alternativeName>
        <fullName evidence="22">Mitofilin</fullName>
    </alternativeName>
</protein>
<dbReference type="Pfam" id="PF09731">
    <property type="entry name" value="Mitofilin"/>
    <property type="match status" value="2"/>
</dbReference>
<evidence type="ECO:0000313" key="25">
    <source>
        <dbReference type="EMBL" id="KAJ5486138.1"/>
    </source>
</evidence>
<keyword evidence="16 22" id="KW-0496">Mitochondrion</keyword>
<keyword evidence="20" id="KW-0636">Prenylation</keyword>
<dbReference type="GO" id="GO:0061617">
    <property type="term" value="C:MICOS complex"/>
    <property type="evidence" value="ECO:0007669"/>
    <property type="project" value="TreeGrafter"/>
</dbReference>
<comment type="similarity">
    <text evidence="3">Belongs to the small GTPase superfamily. Rab family.</text>
</comment>
<evidence type="ECO:0000256" key="19">
    <source>
        <dbReference type="ARBA" id="ARBA00023288"/>
    </source>
</evidence>
<comment type="function">
    <text evidence="21">Component of the MICOS complex, a large protein complex of the mitochondrial inner membrane that plays crucial roles in the maintenance of crista junctions, inner membrane architecture, and formation of contact sites to the outer membrane. Plays a role in keeping cristae membranes connected to the inner boundary membrane. Also promotes protein import via the mitochondrial intermembrane space assembly (MIA) pathway.</text>
</comment>
<evidence type="ECO:0000256" key="20">
    <source>
        <dbReference type="ARBA" id="ARBA00023289"/>
    </source>
</evidence>
<dbReference type="InterPro" id="IPR001806">
    <property type="entry name" value="Small_GTPase"/>
</dbReference>
<dbReference type="Gene3D" id="3.40.50.300">
    <property type="entry name" value="P-loop containing nucleotide triphosphate hydrolases"/>
    <property type="match status" value="1"/>
</dbReference>
<evidence type="ECO:0000256" key="17">
    <source>
        <dbReference type="ARBA" id="ARBA00023134"/>
    </source>
</evidence>
<evidence type="ECO:0000256" key="9">
    <source>
        <dbReference type="ARBA" id="ARBA00022692"/>
    </source>
</evidence>
<gene>
    <name evidence="25" type="ORF">N7530_000438</name>
</gene>
<keyword evidence="10" id="KW-0547">Nucleotide-binding</keyword>
<evidence type="ECO:0000256" key="18">
    <source>
        <dbReference type="ARBA" id="ARBA00023136"/>
    </source>
</evidence>
<feature type="compositionally biased region" description="Basic and acidic residues" evidence="24">
    <location>
        <begin position="441"/>
        <end position="471"/>
    </location>
</feature>
<dbReference type="GO" id="GO:0005525">
    <property type="term" value="F:GTP binding"/>
    <property type="evidence" value="ECO:0007669"/>
    <property type="project" value="UniProtKB-KW"/>
</dbReference>
<evidence type="ECO:0000256" key="8">
    <source>
        <dbReference type="ARBA" id="ARBA00022475"/>
    </source>
</evidence>
<keyword evidence="11 22" id="KW-0999">Mitochondrion inner membrane</keyword>
<evidence type="ECO:0000256" key="7">
    <source>
        <dbReference type="ARBA" id="ARBA00022448"/>
    </source>
</evidence>
<evidence type="ECO:0000256" key="1">
    <source>
        <dbReference type="ARBA" id="ARBA00004342"/>
    </source>
</evidence>
<feature type="region of interest" description="Disordered" evidence="24">
    <location>
        <begin position="272"/>
        <end position="321"/>
    </location>
</feature>
<evidence type="ECO:0000256" key="2">
    <source>
        <dbReference type="ARBA" id="ARBA00004434"/>
    </source>
</evidence>
<dbReference type="Proteomes" id="UP001147760">
    <property type="component" value="Unassembled WGS sequence"/>
</dbReference>
<feature type="coiled-coil region" evidence="23">
    <location>
        <begin position="530"/>
        <end position="572"/>
    </location>
</feature>
<keyword evidence="18 22" id="KW-0472">Membrane</keyword>
<evidence type="ECO:0000256" key="23">
    <source>
        <dbReference type="SAM" id="Coils"/>
    </source>
</evidence>
<comment type="caution">
    <text evidence="25">The sequence shown here is derived from an EMBL/GenBank/DDBJ whole genome shotgun (WGS) entry which is preliminary data.</text>
</comment>
<evidence type="ECO:0000313" key="26">
    <source>
        <dbReference type="Proteomes" id="UP001147760"/>
    </source>
</evidence>
<dbReference type="CDD" id="cd01860">
    <property type="entry name" value="Rab5_related"/>
    <property type="match status" value="1"/>
</dbReference>
<dbReference type="GO" id="GO:0005768">
    <property type="term" value="C:endosome"/>
    <property type="evidence" value="ECO:0007669"/>
    <property type="project" value="UniProtKB-ARBA"/>
</dbReference>
<dbReference type="GO" id="GO:0042407">
    <property type="term" value="P:cristae formation"/>
    <property type="evidence" value="ECO:0007669"/>
    <property type="project" value="TreeGrafter"/>
</dbReference>
<comment type="subcellular location">
    <subcellularLocation>
        <location evidence="1">Cell membrane</location>
        <topology evidence="1">Lipid-anchor</topology>
        <orientation evidence="1">Cytoplasmic side</orientation>
    </subcellularLocation>
    <subcellularLocation>
        <location evidence="2 22">Mitochondrion inner membrane</location>
        <topology evidence="2 22">Single-pass membrane protein</topology>
    </subcellularLocation>
</comment>
<evidence type="ECO:0000256" key="16">
    <source>
        <dbReference type="ARBA" id="ARBA00023128"/>
    </source>
</evidence>
<evidence type="ECO:0000256" key="3">
    <source>
        <dbReference type="ARBA" id="ARBA00006270"/>
    </source>
</evidence>
<keyword evidence="17" id="KW-0342">GTP-binding</keyword>
<comment type="subunit">
    <text evidence="5 22">Component of the mitochondrial contact site and cristae organizing system (MICOS) complex.</text>
</comment>
<dbReference type="InterPro" id="IPR027417">
    <property type="entry name" value="P-loop_NTPase"/>
</dbReference>
<keyword evidence="9 22" id="KW-0812">Transmembrane</keyword>
<evidence type="ECO:0000256" key="5">
    <source>
        <dbReference type="ARBA" id="ARBA00011875"/>
    </source>
</evidence>
<dbReference type="PROSITE" id="PS51421">
    <property type="entry name" value="RAS"/>
    <property type="match status" value="1"/>
</dbReference>
<organism evidence="25 26">
    <name type="scientific">Penicillium desertorum</name>
    <dbReference type="NCBI Taxonomy" id="1303715"/>
    <lineage>
        <taxon>Eukaryota</taxon>
        <taxon>Fungi</taxon>
        <taxon>Dikarya</taxon>
        <taxon>Ascomycota</taxon>
        <taxon>Pezizomycotina</taxon>
        <taxon>Eurotiomycetes</taxon>
        <taxon>Eurotiomycetidae</taxon>
        <taxon>Eurotiales</taxon>
        <taxon>Aspergillaceae</taxon>
        <taxon>Penicillium</taxon>
    </lineage>
</organism>
<dbReference type="GO" id="GO:0005886">
    <property type="term" value="C:plasma membrane"/>
    <property type="evidence" value="ECO:0007669"/>
    <property type="project" value="UniProtKB-SubCell"/>
</dbReference>
<accession>A0A9W9X7X5</accession>
<dbReference type="PRINTS" id="PR00449">
    <property type="entry name" value="RASTRNSFRMNG"/>
</dbReference>
<dbReference type="PROSITE" id="PS51419">
    <property type="entry name" value="RAB"/>
    <property type="match status" value="1"/>
</dbReference>
<evidence type="ECO:0000256" key="12">
    <source>
        <dbReference type="ARBA" id="ARBA00022927"/>
    </source>
</evidence>
<dbReference type="SMART" id="SM00176">
    <property type="entry name" value="RAN"/>
    <property type="match status" value="1"/>
</dbReference>
<evidence type="ECO:0000256" key="14">
    <source>
        <dbReference type="ARBA" id="ARBA00022989"/>
    </source>
</evidence>
<dbReference type="SMART" id="SM00174">
    <property type="entry name" value="RHO"/>
    <property type="match status" value="1"/>
</dbReference>
<keyword evidence="13" id="KW-0809">Transit peptide</keyword>
<dbReference type="SMART" id="SM00175">
    <property type="entry name" value="RAB"/>
    <property type="match status" value="1"/>
</dbReference>
<dbReference type="GO" id="GO:0016192">
    <property type="term" value="P:vesicle-mediated transport"/>
    <property type="evidence" value="ECO:0007669"/>
    <property type="project" value="UniProtKB-ARBA"/>
</dbReference>
<keyword evidence="26" id="KW-1185">Reference proteome</keyword>
<dbReference type="AlphaFoldDB" id="A0A9W9X7X5"/>
<dbReference type="Pfam" id="PF00071">
    <property type="entry name" value="Ras"/>
    <property type="match status" value="1"/>
</dbReference>
<dbReference type="GO" id="GO:0016050">
    <property type="term" value="P:vesicle organization"/>
    <property type="evidence" value="ECO:0007669"/>
    <property type="project" value="UniProtKB-ARBA"/>
</dbReference>
<comment type="similarity">
    <text evidence="4 22">Belongs to the MICOS complex subunit Mic60 family.</text>
</comment>
<feature type="region of interest" description="Disordered" evidence="24">
    <location>
        <begin position="187"/>
        <end position="216"/>
    </location>
</feature>
<keyword evidence="19" id="KW-0449">Lipoprotein</keyword>
<dbReference type="GO" id="GO:0003924">
    <property type="term" value="F:GTPase activity"/>
    <property type="evidence" value="ECO:0007669"/>
    <property type="project" value="InterPro"/>
</dbReference>
<evidence type="ECO:0000256" key="22">
    <source>
        <dbReference type="RuleBase" id="RU363000"/>
    </source>
</evidence>
<dbReference type="PANTHER" id="PTHR15415">
    <property type="entry name" value="MITOFILIN"/>
    <property type="match status" value="1"/>
</dbReference>
<reference evidence="25" key="2">
    <citation type="journal article" date="2023" name="IMA Fungus">
        <title>Comparative genomic study of the Penicillium genus elucidates a diverse pangenome and 15 lateral gene transfer events.</title>
        <authorList>
            <person name="Petersen C."/>
            <person name="Sorensen T."/>
            <person name="Nielsen M.R."/>
            <person name="Sondergaard T.E."/>
            <person name="Sorensen J.L."/>
            <person name="Fitzpatrick D.A."/>
            <person name="Frisvad J.C."/>
            <person name="Nielsen K.L."/>
        </authorList>
    </citation>
    <scope>NUCLEOTIDE SEQUENCE</scope>
    <source>
        <strain evidence="25">IBT 17660</strain>
    </source>
</reference>